<proteinExistence type="predicted"/>
<evidence type="ECO:0000313" key="4">
    <source>
        <dbReference type="Proteomes" id="UP001152320"/>
    </source>
</evidence>
<name>A0A9Q1BQC1_HOLLE</name>
<dbReference type="EMBL" id="JAIZAY010000013">
    <property type="protein sequence ID" value="KAJ8030917.1"/>
    <property type="molecule type" value="Genomic_DNA"/>
</dbReference>
<keyword evidence="1" id="KW-0732">Signal</keyword>
<dbReference type="Gene3D" id="3.40.190.10">
    <property type="entry name" value="Periplasmic binding protein-like II"/>
    <property type="match status" value="2"/>
</dbReference>
<keyword evidence="4" id="KW-1185">Reference proteome</keyword>
<dbReference type="OrthoDB" id="5984008at2759"/>
<organism evidence="3 4">
    <name type="scientific">Holothuria leucospilota</name>
    <name type="common">Black long sea cucumber</name>
    <name type="synonym">Mertensiothuria leucospilota</name>
    <dbReference type="NCBI Taxonomy" id="206669"/>
    <lineage>
        <taxon>Eukaryota</taxon>
        <taxon>Metazoa</taxon>
        <taxon>Echinodermata</taxon>
        <taxon>Eleutherozoa</taxon>
        <taxon>Echinozoa</taxon>
        <taxon>Holothuroidea</taxon>
        <taxon>Aspidochirotacea</taxon>
        <taxon>Aspidochirotida</taxon>
        <taxon>Holothuriidae</taxon>
        <taxon>Holothuria</taxon>
    </lineage>
</organism>
<dbReference type="Proteomes" id="UP001152320">
    <property type="component" value="Chromosome 13"/>
</dbReference>
<dbReference type="PANTHER" id="PTHR35936:SF19">
    <property type="entry name" value="AMINO-ACID-BINDING PROTEIN YXEM-RELATED"/>
    <property type="match status" value="1"/>
</dbReference>
<gene>
    <name evidence="3" type="ORF">HOLleu_27464</name>
</gene>
<evidence type="ECO:0000259" key="2">
    <source>
        <dbReference type="Pfam" id="PF00497"/>
    </source>
</evidence>
<dbReference type="Pfam" id="PF00497">
    <property type="entry name" value="SBP_bac_3"/>
    <property type="match status" value="1"/>
</dbReference>
<comment type="caution">
    <text evidence="3">The sequence shown here is derived from an EMBL/GenBank/DDBJ whole genome shotgun (WGS) entry which is preliminary data.</text>
</comment>
<sequence>MFQIGHYQSNTQYLDEESQTIKGYNVDVVNAVCQLAGKNCALVWDVYENCWTSLPGQRSRGGVGLMARWYDACVGWTNTWDRARTLSFSDDFEKPVDLAIWVKPGGTIPNWPNLANAKIGFLDGWLTDQHCLDRYSDTISNFDPNDISQVIHYPREDDIVAALQAGEVDAAFISVRPWNSEHPELELFWQAPENRCVRGGLGMMVQKDQFELLTWWNAAFQRLTETSQYDDICERLETAHGDQPGLSAEYVCV</sequence>
<reference evidence="3" key="1">
    <citation type="submission" date="2021-10" db="EMBL/GenBank/DDBJ databases">
        <title>Tropical sea cucumber genome reveals ecological adaptation and Cuvierian tubules defense mechanism.</title>
        <authorList>
            <person name="Chen T."/>
        </authorList>
    </citation>
    <scope>NUCLEOTIDE SEQUENCE</scope>
    <source>
        <strain evidence="3">Nanhai2018</strain>
        <tissue evidence="3">Muscle</tissue>
    </source>
</reference>
<evidence type="ECO:0000256" key="1">
    <source>
        <dbReference type="ARBA" id="ARBA00022729"/>
    </source>
</evidence>
<dbReference type="PANTHER" id="PTHR35936">
    <property type="entry name" value="MEMBRANE-BOUND LYTIC MUREIN TRANSGLYCOSYLASE F"/>
    <property type="match status" value="1"/>
</dbReference>
<dbReference type="SUPFAM" id="SSF53850">
    <property type="entry name" value="Periplasmic binding protein-like II"/>
    <property type="match status" value="1"/>
</dbReference>
<accession>A0A9Q1BQC1</accession>
<feature type="domain" description="Solute-binding protein family 3/N-terminal" evidence="2">
    <location>
        <begin position="12"/>
        <end position="234"/>
    </location>
</feature>
<dbReference type="InterPro" id="IPR001638">
    <property type="entry name" value="Solute-binding_3/MltF_N"/>
</dbReference>
<dbReference type="AlphaFoldDB" id="A0A9Q1BQC1"/>
<evidence type="ECO:0000313" key="3">
    <source>
        <dbReference type="EMBL" id="KAJ8030917.1"/>
    </source>
</evidence>
<protein>
    <recommendedName>
        <fullName evidence="2">Solute-binding protein family 3/N-terminal domain-containing protein</fullName>
    </recommendedName>
</protein>